<evidence type="ECO:0000256" key="1">
    <source>
        <dbReference type="ARBA" id="ARBA00004651"/>
    </source>
</evidence>
<feature type="transmembrane region" description="Helical" evidence="6">
    <location>
        <begin position="288"/>
        <end position="307"/>
    </location>
</feature>
<evidence type="ECO:0000256" key="2">
    <source>
        <dbReference type="ARBA" id="ARBA00022475"/>
    </source>
</evidence>
<dbReference type="InterPro" id="IPR003706">
    <property type="entry name" value="CstA_N"/>
</dbReference>
<comment type="caution">
    <text evidence="8">The sequence shown here is derived from an EMBL/GenBank/DDBJ whole genome shotgun (WGS) entry which is preliminary data.</text>
</comment>
<dbReference type="AlphaFoldDB" id="A0A5J4PU28"/>
<keyword evidence="5 6" id="KW-0472">Membrane</keyword>
<name>A0A5J4PU28_9ZZZZ</name>
<dbReference type="PANTHER" id="PTHR30252">
    <property type="entry name" value="INNER MEMBRANE PEPTIDE TRANSPORTER"/>
    <property type="match status" value="1"/>
</dbReference>
<feature type="non-terminal residue" evidence="8">
    <location>
        <position position="316"/>
    </location>
</feature>
<feature type="transmembrane region" description="Helical" evidence="6">
    <location>
        <begin position="260"/>
        <end position="281"/>
    </location>
</feature>
<comment type="subcellular location">
    <subcellularLocation>
        <location evidence="1">Cell membrane</location>
        <topology evidence="1">Multi-pass membrane protein</topology>
    </subcellularLocation>
</comment>
<evidence type="ECO:0000256" key="5">
    <source>
        <dbReference type="ARBA" id="ARBA00023136"/>
    </source>
</evidence>
<dbReference type="Pfam" id="PF02554">
    <property type="entry name" value="CstA"/>
    <property type="match status" value="2"/>
</dbReference>
<feature type="transmembrane region" description="Helical" evidence="6">
    <location>
        <begin position="93"/>
        <end position="110"/>
    </location>
</feature>
<feature type="domain" description="CstA N-terminal" evidence="7">
    <location>
        <begin position="180"/>
        <end position="302"/>
    </location>
</feature>
<evidence type="ECO:0000256" key="4">
    <source>
        <dbReference type="ARBA" id="ARBA00022989"/>
    </source>
</evidence>
<sequence>MVLVGAIFVSVPAGLLAGMTPKELDAGFWIVVILLYYVLSVLLPIDKIIGKIYPVFAFALLFIALGILVMLYWHHPAMPELNDMLVSKKVVYSIFPMMFISIACGAISGFHATQSPLMARCMTSEKQGRTIFYGAMVAEGIVALTWAAAATYFFDRNGISYLSEGKEVLYTGADVASLISKDWLGTFGGILAILGIVAAPISTGDTALRSARLIAADILHLEQKNISKRLLISIPLFLVTLGILFYSLKDKEGFNIIWRYFAWSNQTLSVFTLWAITVYLVRKSKPYWLSLIPALFMTAVCVTYICIAPEGFGLPD</sequence>
<dbReference type="InterPro" id="IPR051605">
    <property type="entry name" value="CstA"/>
</dbReference>
<dbReference type="GO" id="GO:0009267">
    <property type="term" value="P:cellular response to starvation"/>
    <property type="evidence" value="ECO:0007669"/>
    <property type="project" value="InterPro"/>
</dbReference>
<proteinExistence type="predicted"/>
<dbReference type="GO" id="GO:0005886">
    <property type="term" value="C:plasma membrane"/>
    <property type="evidence" value="ECO:0007669"/>
    <property type="project" value="UniProtKB-SubCell"/>
</dbReference>
<dbReference type="PANTHER" id="PTHR30252:SF4">
    <property type="entry name" value="CARBON STARVATION"/>
    <property type="match status" value="1"/>
</dbReference>
<keyword evidence="2" id="KW-1003">Cell membrane</keyword>
<feature type="transmembrane region" description="Helical" evidence="6">
    <location>
        <begin position="230"/>
        <end position="248"/>
    </location>
</feature>
<feature type="transmembrane region" description="Helical" evidence="6">
    <location>
        <begin position="27"/>
        <end position="45"/>
    </location>
</feature>
<organism evidence="8">
    <name type="scientific">termite gut metagenome</name>
    <dbReference type="NCBI Taxonomy" id="433724"/>
    <lineage>
        <taxon>unclassified sequences</taxon>
        <taxon>metagenomes</taxon>
        <taxon>organismal metagenomes</taxon>
    </lineage>
</organism>
<protein>
    <submittedName>
        <fullName evidence="8">Carbon starvation protein A</fullName>
    </submittedName>
</protein>
<reference evidence="8" key="1">
    <citation type="submission" date="2019-03" db="EMBL/GenBank/DDBJ databases">
        <title>Single cell metagenomics reveals metabolic interactions within the superorganism composed of flagellate Streblomastix strix and complex community of Bacteroidetes bacteria on its surface.</title>
        <authorList>
            <person name="Treitli S.C."/>
            <person name="Kolisko M."/>
            <person name="Husnik F."/>
            <person name="Keeling P."/>
            <person name="Hampl V."/>
        </authorList>
    </citation>
    <scope>NUCLEOTIDE SEQUENCE</scope>
    <source>
        <strain evidence="8">STM</strain>
    </source>
</reference>
<feature type="transmembrane region" description="Helical" evidence="6">
    <location>
        <begin position="52"/>
        <end position="73"/>
    </location>
</feature>
<evidence type="ECO:0000256" key="6">
    <source>
        <dbReference type="SAM" id="Phobius"/>
    </source>
</evidence>
<keyword evidence="4 6" id="KW-1133">Transmembrane helix</keyword>
<evidence type="ECO:0000256" key="3">
    <source>
        <dbReference type="ARBA" id="ARBA00022692"/>
    </source>
</evidence>
<feature type="transmembrane region" description="Helical" evidence="6">
    <location>
        <begin position="131"/>
        <end position="154"/>
    </location>
</feature>
<evidence type="ECO:0000313" key="8">
    <source>
        <dbReference type="EMBL" id="KAA6312632.1"/>
    </source>
</evidence>
<keyword evidence="3 6" id="KW-0812">Transmembrane</keyword>
<gene>
    <name evidence="8" type="ORF">EZS27_036466</name>
</gene>
<accession>A0A5J4PU28</accession>
<feature type="domain" description="CstA N-terminal" evidence="7">
    <location>
        <begin position="23"/>
        <end position="153"/>
    </location>
</feature>
<evidence type="ECO:0000259" key="7">
    <source>
        <dbReference type="Pfam" id="PF02554"/>
    </source>
</evidence>
<dbReference type="EMBL" id="SNRY01006420">
    <property type="protein sequence ID" value="KAA6312632.1"/>
    <property type="molecule type" value="Genomic_DNA"/>
</dbReference>
<feature type="transmembrane region" description="Helical" evidence="6">
    <location>
        <begin position="183"/>
        <end position="202"/>
    </location>
</feature>